<evidence type="ECO:0000313" key="3">
    <source>
        <dbReference type="Proteomes" id="UP001054889"/>
    </source>
</evidence>
<feature type="region of interest" description="Disordered" evidence="1">
    <location>
        <begin position="1"/>
        <end position="106"/>
    </location>
</feature>
<proteinExistence type="predicted"/>
<keyword evidence="3" id="KW-1185">Reference proteome</keyword>
<name>A0AAV5D4B3_ELECO</name>
<accession>A0AAV5D4B3</accession>
<protein>
    <submittedName>
        <fullName evidence="2">Uncharacterized protein</fullName>
    </submittedName>
</protein>
<evidence type="ECO:0000256" key="1">
    <source>
        <dbReference type="SAM" id="MobiDB-lite"/>
    </source>
</evidence>
<dbReference type="Proteomes" id="UP001054889">
    <property type="component" value="Unassembled WGS sequence"/>
</dbReference>
<reference evidence="2" key="2">
    <citation type="submission" date="2021-12" db="EMBL/GenBank/DDBJ databases">
        <title>Resequencing data analysis of finger millet.</title>
        <authorList>
            <person name="Hatakeyama M."/>
            <person name="Aluri S."/>
            <person name="Balachadran M.T."/>
            <person name="Sivarajan S.R."/>
            <person name="Poveda L."/>
            <person name="Shimizu-Inatsugi R."/>
            <person name="Schlapbach R."/>
            <person name="Sreeman S.M."/>
            <person name="Shimizu K.K."/>
        </authorList>
    </citation>
    <scope>NUCLEOTIDE SEQUENCE</scope>
</reference>
<sequence length="106" mass="12090">MWCEARTPARHPMFPTTWAVATQQEKRERGDRHRPEEEEGRSEGEPDGRIRASHRPLLSVSSCSPRRRMGRGEHGGRRSPPLPQINGGRRRGDEEGGSLIRRCSPR</sequence>
<gene>
    <name evidence="2" type="primary">ga22706</name>
    <name evidence="2" type="ORF">PR202_ga22706</name>
</gene>
<feature type="compositionally biased region" description="Basic and acidic residues" evidence="1">
    <location>
        <begin position="24"/>
        <end position="50"/>
    </location>
</feature>
<reference evidence="2" key="1">
    <citation type="journal article" date="2018" name="DNA Res.">
        <title>Multiple hybrid de novo genome assembly of finger millet, an orphan allotetraploid crop.</title>
        <authorList>
            <person name="Hatakeyama M."/>
            <person name="Aluri S."/>
            <person name="Balachadran M.T."/>
            <person name="Sivarajan S.R."/>
            <person name="Patrignani A."/>
            <person name="Gruter S."/>
            <person name="Poveda L."/>
            <person name="Shimizu-Inatsugi R."/>
            <person name="Baeten J."/>
            <person name="Francoijs K.J."/>
            <person name="Nataraja K.N."/>
            <person name="Reddy Y.A.N."/>
            <person name="Phadnis S."/>
            <person name="Ravikumar R.L."/>
            <person name="Schlapbach R."/>
            <person name="Sreeman S.M."/>
            <person name="Shimizu K.K."/>
        </authorList>
    </citation>
    <scope>NUCLEOTIDE SEQUENCE</scope>
</reference>
<organism evidence="2 3">
    <name type="scientific">Eleusine coracana subsp. coracana</name>
    <dbReference type="NCBI Taxonomy" id="191504"/>
    <lineage>
        <taxon>Eukaryota</taxon>
        <taxon>Viridiplantae</taxon>
        <taxon>Streptophyta</taxon>
        <taxon>Embryophyta</taxon>
        <taxon>Tracheophyta</taxon>
        <taxon>Spermatophyta</taxon>
        <taxon>Magnoliopsida</taxon>
        <taxon>Liliopsida</taxon>
        <taxon>Poales</taxon>
        <taxon>Poaceae</taxon>
        <taxon>PACMAD clade</taxon>
        <taxon>Chloridoideae</taxon>
        <taxon>Cynodonteae</taxon>
        <taxon>Eleusininae</taxon>
        <taxon>Eleusine</taxon>
    </lineage>
</organism>
<comment type="caution">
    <text evidence="2">The sequence shown here is derived from an EMBL/GenBank/DDBJ whole genome shotgun (WGS) entry which is preliminary data.</text>
</comment>
<evidence type="ECO:0000313" key="2">
    <source>
        <dbReference type="EMBL" id="GJN05104.1"/>
    </source>
</evidence>
<dbReference type="EMBL" id="BQKI01000011">
    <property type="protein sequence ID" value="GJN05104.1"/>
    <property type="molecule type" value="Genomic_DNA"/>
</dbReference>
<dbReference type="AlphaFoldDB" id="A0AAV5D4B3"/>